<reference evidence="6" key="1">
    <citation type="submission" date="2016-10" db="EMBL/GenBank/DDBJ databases">
        <authorList>
            <person name="Varghese N."/>
            <person name="Submissions S."/>
        </authorList>
    </citation>
    <scope>NUCLEOTIDE SEQUENCE [LARGE SCALE GENOMIC DNA]</scope>
    <source>
        <strain evidence="6">DSM 44771</strain>
    </source>
</reference>
<evidence type="ECO:0000313" key="6">
    <source>
        <dbReference type="Proteomes" id="UP000198852"/>
    </source>
</evidence>
<dbReference type="STRING" id="95161.SAMN05660874_03529"/>
<dbReference type="Proteomes" id="UP000198852">
    <property type="component" value="Unassembled WGS sequence"/>
</dbReference>
<dbReference type="AlphaFoldDB" id="A0A1I6SXU5"/>
<dbReference type="EMBL" id="FOZX01000005">
    <property type="protein sequence ID" value="SFS81707.1"/>
    <property type="molecule type" value="Genomic_DNA"/>
</dbReference>
<dbReference type="GO" id="GO:0008194">
    <property type="term" value="F:UDP-glycosyltransferase activity"/>
    <property type="evidence" value="ECO:0007669"/>
    <property type="project" value="InterPro"/>
</dbReference>
<proteinExistence type="inferred from homology"/>
<dbReference type="SUPFAM" id="SSF53756">
    <property type="entry name" value="UDP-Glycosyltransferase/glycogen phosphorylase"/>
    <property type="match status" value="1"/>
</dbReference>
<sequence>MKKHFLFTSVPAFGHVNPTLALVGELLDRGHRVTYAVGADAAETVRATGAEVVELPTQIPNLGGMGAGFTPERLRTMVQFFIDDVRKCIPILLERFTDDPPDAVCSDVMTTYGRMLADRLGIPAVALVPNFAGNEKFDLRTAVMAEHAAGTGFPASGALERIQEEMRALGEEFGVEAAPFMGGAPAELNLVFLPREFQLEHETFDERFRFIGPQLGDRDNEPYAPADPRRPLLFISLGTAFNQRPEFYRLCMEAFADSDWQVAMSVGSRIDITGLGEIPANFDVRPSFPQPAVLRHATAFVTHAGMNSTMEALHHGVPLVSVPQMPEQAANAARAAELGLGIKLDTDAVTAAELRASVDRISSDAEVRAHLDRMRELVRSSGGAPAGADALESFLS</sequence>
<dbReference type="InterPro" id="IPR050426">
    <property type="entry name" value="Glycosyltransferase_28"/>
</dbReference>
<protein>
    <submittedName>
        <fullName evidence="5">Glycosyltransferase, MGT family</fullName>
    </submittedName>
</protein>
<dbReference type="InterPro" id="IPR010610">
    <property type="entry name" value="EryCIII-like_C"/>
</dbReference>
<dbReference type="NCBIfam" id="TIGR01426">
    <property type="entry name" value="MGT"/>
    <property type="match status" value="1"/>
</dbReference>
<keyword evidence="3" id="KW-0045">Antibiotic biosynthesis</keyword>
<comment type="similarity">
    <text evidence="1">Belongs to the UDP-glycosyltransferase family.</text>
</comment>
<dbReference type="CDD" id="cd03784">
    <property type="entry name" value="GT1_Gtf-like"/>
    <property type="match status" value="1"/>
</dbReference>
<evidence type="ECO:0000256" key="3">
    <source>
        <dbReference type="ARBA" id="ARBA00023194"/>
    </source>
</evidence>
<gene>
    <name evidence="5" type="ORF">SAMN05660874_03529</name>
</gene>
<accession>A0A1I6SXU5</accession>
<keyword evidence="2 5" id="KW-0808">Transferase</keyword>
<feature type="domain" description="Erythromycin biosynthesis protein CIII-like C-terminal" evidence="4">
    <location>
        <begin position="252"/>
        <end position="376"/>
    </location>
</feature>
<dbReference type="RefSeq" id="WP_093419091.1">
    <property type="nucleotide sequence ID" value="NZ_FOZX01000005.1"/>
</dbReference>
<evidence type="ECO:0000256" key="2">
    <source>
        <dbReference type="ARBA" id="ARBA00022679"/>
    </source>
</evidence>
<evidence type="ECO:0000259" key="4">
    <source>
        <dbReference type="Pfam" id="PF06722"/>
    </source>
</evidence>
<dbReference type="InterPro" id="IPR002213">
    <property type="entry name" value="UDP_glucos_trans"/>
</dbReference>
<evidence type="ECO:0000256" key="1">
    <source>
        <dbReference type="ARBA" id="ARBA00009995"/>
    </source>
</evidence>
<dbReference type="InterPro" id="IPR006326">
    <property type="entry name" value="UDPGT_MGT-like"/>
</dbReference>
<dbReference type="Pfam" id="PF06722">
    <property type="entry name" value="EryCIII-like_C"/>
    <property type="match status" value="1"/>
</dbReference>
<dbReference type="OrthoDB" id="6620093at2"/>
<dbReference type="GO" id="GO:0016758">
    <property type="term" value="F:hexosyltransferase activity"/>
    <property type="evidence" value="ECO:0007669"/>
    <property type="project" value="InterPro"/>
</dbReference>
<keyword evidence="6" id="KW-1185">Reference proteome</keyword>
<dbReference type="FunFam" id="3.40.50.2000:FF:000072">
    <property type="entry name" value="Glycosyl transferase"/>
    <property type="match status" value="1"/>
</dbReference>
<dbReference type="PANTHER" id="PTHR48050">
    <property type="entry name" value="STEROL 3-BETA-GLUCOSYLTRANSFERASE"/>
    <property type="match status" value="1"/>
</dbReference>
<dbReference type="Gene3D" id="3.40.50.2000">
    <property type="entry name" value="Glycogen Phosphorylase B"/>
    <property type="match status" value="2"/>
</dbReference>
<dbReference type="PANTHER" id="PTHR48050:SF13">
    <property type="entry name" value="STEROL 3-BETA-GLUCOSYLTRANSFERASE UGT80A2"/>
    <property type="match status" value="1"/>
</dbReference>
<organism evidence="5 6">
    <name type="scientific">Saccharopolyspora flava</name>
    <dbReference type="NCBI Taxonomy" id="95161"/>
    <lineage>
        <taxon>Bacteria</taxon>
        <taxon>Bacillati</taxon>
        <taxon>Actinomycetota</taxon>
        <taxon>Actinomycetes</taxon>
        <taxon>Pseudonocardiales</taxon>
        <taxon>Pseudonocardiaceae</taxon>
        <taxon>Saccharopolyspora</taxon>
    </lineage>
</organism>
<dbReference type="GO" id="GO:0017000">
    <property type="term" value="P:antibiotic biosynthetic process"/>
    <property type="evidence" value="ECO:0007669"/>
    <property type="project" value="UniProtKB-KW"/>
</dbReference>
<evidence type="ECO:0000313" key="5">
    <source>
        <dbReference type="EMBL" id="SFS81707.1"/>
    </source>
</evidence>
<name>A0A1I6SXU5_9PSEU</name>